<organism evidence="3 4">
    <name type="scientific">Paenibacillus plantiphilus</name>
    <dbReference type="NCBI Taxonomy" id="2905650"/>
    <lineage>
        <taxon>Bacteria</taxon>
        <taxon>Bacillati</taxon>
        <taxon>Bacillota</taxon>
        <taxon>Bacilli</taxon>
        <taxon>Bacillales</taxon>
        <taxon>Paenibacillaceae</taxon>
        <taxon>Paenibacillus</taxon>
    </lineage>
</organism>
<feature type="domain" description="Hemerythrin-like" evidence="2">
    <location>
        <begin position="22"/>
        <end position="151"/>
    </location>
</feature>
<comment type="caution">
    <text evidence="3">The sequence shown here is derived from an EMBL/GenBank/DDBJ whole genome shotgun (WGS) entry which is preliminary data.</text>
</comment>
<feature type="coiled-coil region" evidence="1">
    <location>
        <begin position="16"/>
        <end position="43"/>
    </location>
</feature>
<dbReference type="Proteomes" id="UP000838686">
    <property type="component" value="Unassembled WGS sequence"/>
</dbReference>
<gene>
    <name evidence="3" type="ORF">PAECIP111893_05200</name>
</gene>
<dbReference type="Gene3D" id="1.20.120.520">
    <property type="entry name" value="nmb1532 protein domain like"/>
    <property type="match status" value="1"/>
</dbReference>
<keyword evidence="1" id="KW-0175">Coiled coil</keyword>
<evidence type="ECO:0000256" key="1">
    <source>
        <dbReference type="SAM" id="Coils"/>
    </source>
</evidence>
<dbReference type="Pfam" id="PF01814">
    <property type="entry name" value="Hemerythrin"/>
    <property type="match status" value="1"/>
</dbReference>
<dbReference type="InterPro" id="IPR012312">
    <property type="entry name" value="Hemerythrin-like"/>
</dbReference>
<dbReference type="EMBL" id="CAKMMF010000049">
    <property type="protein sequence ID" value="CAH1224958.1"/>
    <property type="molecule type" value="Genomic_DNA"/>
</dbReference>
<keyword evidence="4" id="KW-1185">Reference proteome</keyword>
<evidence type="ECO:0000313" key="3">
    <source>
        <dbReference type="EMBL" id="CAH1224958.1"/>
    </source>
</evidence>
<evidence type="ECO:0000259" key="2">
    <source>
        <dbReference type="Pfam" id="PF01814"/>
    </source>
</evidence>
<dbReference type="RefSeq" id="WP_236347307.1">
    <property type="nucleotide sequence ID" value="NZ_CAKMMF010000049.1"/>
</dbReference>
<accession>A0ABM9CWR5</accession>
<name>A0ABM9CWR5_9BACL</name>
<evidence type="ECO:0000313" key="4">
    <source>
        <dbReference type="Proteomes" id="UP000838686"/>
    </source>
</evidence>
<proteinExistence type="predicted"/>
<protein>
    <recommendedName>
        <fullName evidence="2">Hemerythrin-like domain-containing protein</fullName>
    </recommendedName>
</protein>
<sequence length="166" mass="19411">MKELQVSFAANVIQPRLDWREAVENLKEEHEALLEELHALHRMAKRIGELPVIDTATLQKLRAKAFTFQTELDLHAKWEEETLFPMITVYNGEALDQFTLIEQEHLLAEQFIQAFVDAVERAPVRKYEAHEMASYLNQALLVLQEHFRMEEVMVGELVDRSNLYGY</sequence>
<reference evidence="3" key="1">
    <citation type="submission" date="2022-01" db="EMBL/GenBank/DDBJ databases">
        <authorList>
            <person name="Criscuolo A."/>
        </authorList>
    </citation>
    <scope>NUCLEOTIDE SEQUENCE</scope>
    <source>
        <strain evidence="3">CIP111893</strain>
    </source>
</reference>